<organism evidence="1 2">
    <name type="scientific">Ranitomeya imitator</name>
    <name type="common">mimic poison frog</name>
    <dbReference type="NCBI Taxonomy" id="111125"/>
    <lineage>
        <taxon>Eukaryota</taxon>
        <taxon>Metazoa</taxon>
        <taxon>Chordata</taxon>
        <taxon>Craniata</taxon>
        <taxon>Vertebrata</taxon>
        <taxon>Euteleostomi</taxon>
        <taxon>Amphibia</taxon>
        <taxon>Batrachia</taxon>
        <taxon>Anura</taxon>
        <taxon>Neobatrachia</taxon>
        <taxon>Hyloidea</taxon>
        <taxon>Dendrobatidae</taxon>
        <taxon>Dendrobatinae</taxon>
        <taxon>Ranitomeya</taxon>
    </lineage>
</organism>
<evidence type="ECO:0000313" key="1">
    <source>
        <dbReference type="EMBL" id="CAJ0956419.1"/>
    </source>
</evidence>
<dbReference type="Proteomes" id="UP001176940">
    <property type="component" value="Unassembled WGS sequence"/>
</dbReference>
<dbReference type="Gene3D" id="3.30.420.40">
    <property type="match status" value="1"/>
</dbReference>
<gene>
    <name evidence="1" type="ORF">RIMI_LOCUS15520706</name>
</gene>
<accession>A0ABN9M1E0</accession>
<protein>
    <submittedName>
        <fullName evidence="1">Uncharacterized protein</fullName>
    </submittedName>
</protein>
<dbReference type="EMBL" id="CAUEEQ010041821">
    <property type="protein sequence ID" value="CAJ0956419.1"/>
    <property type="molecule type" value="Genomic_DNA"/>
</dbReference>
<evidence type="ECO:0000313" key="2">
    <source>
        <dbReference type="Proteomes" id="UP001176940"/>
    </source>
</evidence>
<dbReference type="SUPFAM" id="SSF53067">
    <property type="entry name" value="Actin-like ATPase domain"/>
    <property type="match status" value="1"/>
</dbReference>
<sequence>MRSSDAFACNQGPLPSASRTVTAGRKVKAEHSGCAFTFTLRPAVTECGNQTARDLTDTRIVSQKLVNPLRHGTVVEWDSVEAILEYLFVKEMKIPSEEHAVLLSDPPLSPSTNREKYAEMMFETFECPSFPNSQSVKSINVLIRKDIRTCC</sequence>
<reference evidence="1" key="1">
    <citation type="submission" date="2023-07" db="EMBL/GenBank/DDBJ databases">
        <authorList>
            <person name="Stuckert A."/>
        </authorList>
    </citation>
    <scope>NUCLEOTIDE SEQUENCE</scope>
</reference>
<dbReference type="PANTHER" id="PTHR11937">
    <property type="entry name" value="ACTIN"/>
    <property type="match status" value="1"/>
</dbReference>
<keyword evidence="2" id="KW-1185">Reference proteome</keyword>
<name>A0ABN9M1E0_9NEOB</name>
<dbReference type="InterPro" id="IPR043129">
    <property type="entry name" value="ATPase_NBD"/>
</dbReference>
<proteinExistence type="predicted"/>
<comment type="caution">
    <text evidence="1">The sequence shown here is derived from an EMBL/GenBank/DDBJ whole genome shotgun (WGS) entry which is preliminary data.</text>
</comment>
<dbReference type="Pfam" id="PF00022">
    <property type="entry name" value="Actin"/>
    <property type="match status" value="1"/>
</dbReference>
<dbReference type="InterPro" id="IPR004000">
    <property type="entry name" value="Actin"/>
</dbReference>